<proteinExistence type="predicted"/>
<evidence type="ECO:0008006" key="7">
    <source>
        <dbReference type="Google" id="ProtNLM"/>
    </source>
</evidence>
<dbReference type="OrthoDB" id="9785312at2"/>
<dbReference type="GO" id="GO:0009190">
    <property type="term" value="P:cyclic nucleotide biosynthetic process"/>
    <property type="evidence" value="ECO:0007669"/>
    <property type="project" value="InterPro"/>
</dbReference>
<dbReference type="InterPro" id="IPR013761">
    <property type="entry name" value="SAM/pointed_sf"/>
</dbReference>
<dbReference type="GO" id="GO:0005737">
    <property type="term" value="C:cytoplasm"/>
    <property type="evidence" value="ECO:0007669"/>
    <property type="project" value="TreeGrafter"/>
</dbReference>
<dbReference type="InterPro" id="IPR001660">
    <property type="entry name" value="SAM"/>
</dbReference>
<protein>
    <recommendedName>
        <fullName evidence="7">Adenylate/guanylate cyclase domain-containing protein</fullName>
    </recommendedName>
</protein>
<keyword evidence="1" id="KW-0547">Nucleotide-binding</keyword>
<dbReference type="SUPFAM" id="SSF52540">
    <property type="entry name" value="P-loop containing nucleoside triphosphate hydrolases"/>
    <property type="match status" value="1"/>
</dbReference>
<keyword evidence="2" id="KW-0067">ATP-binding</keyword>
<evidence type="ECO:0000313" key="5">
    <source>
        <dbReference type="EMBL" id="PSC06275.1"/>
    </source>
</evidence>
<dbReference type="InterPro" id="IPR041664">
    <property type="entry name" value="AAA_16"/>
</dbReference>
<gene>
    <name evidence="5" type="ORF">SLNSH_03010</name>
</gene>
<dbReference type="InterPro" id="IPR001054">
    <property type="entry name" value="A/G_cyclase"/>
</dbReference>
<dbReference type="Gene3D" id="1.10.150.50">
    <property type="entry name" value="Transcription Factor, Ets-1"/>
    <property type="match status" value="1"/>
</dbReference>
<dbReference type="EMBL" id="PVZS01000003">
    <property type="protein sequence ID" value="PSC06275.1"/>
    <property type="molecule type" value="Genomic_DNA"/>
</dbReference>
<dbReference type="GO" id="GO:0004016">
    <property type="term" value="F:adenylate cyclase activity"/>
    <property type="evidence" value="ECO:0007669"/>
    <property type="project" value="TreeGrafter"/>
</dbReference>
<dbReference type="PROSITE" id="PS50125">
    <property type="entry name" value="GUANYLATE_CYCLASE_2"/>
    <property type="match status" value="1"/>
</dbReference>
<reference evidence="6" key="1">
    <citation type="submission" date="2018-03" db="EMBL/GenBank/DDBJ databases">
        <authorList>
            <person name="Sun L."/>
            <person name="Liu H."/>
            <person name="Chen W."/>
            <person name="Huang K."/>
            <person name="Liu W."/>
            <person name="Gao X."/>
        </authorList>
    </citation>
    <scope>NUCLEOTIDE SEQUENCE [LARGE SCALE GENOMIC DNA]</scope>
    <source>
        <strain evidence="6">SH9</strain>
    </source>
</reference>
<accession>A0A2T1HXE1</accession>
<feature type="domain" description="Guanylate cyclase" evidence="4">
    <location>
        <begin position="86"/>
        <end position="215"/>
    </location>
</feature>
<dbReference type="PANTHER" id="PTHR16305">
    <property type="entry name" value="TESTICULAR SOLUBLE ADENYLYL CYCLASE"/>
    <property type="match status" value="1"/>
</dbReference>
<dbReference type="Gene3D" id="3.30.70.1230">
    <property type="entry name" value="Nucleotide cyclase"/>
    <property type="match status" value="1"/>
</dbReference>
<dbReference type="Pfam" id="PF00211">
    <property type="entry name" value="Guanylate_cyc"/>
    <property type="match status" value="1"/>
</dbReference>
<evidence type="ECO:0000259" key="3">
    <source>
        <dbReference type="PROSITE" id="PS50105"/>
    </source>
</evidence>
<dbReference type="CDD" id="cd09487">
    <property type="entry name" value="SAM_superfamily"/>
    <property type="match status" value="1"/>
</dbReference>
<sequence length="1068" mass="118356">MSEFPQSFEEWLAAIGLAELAPVFEAQHVAFDTLPAITEGDLKELGLTLGQRKRMMRAIAERTGGAAVASHAHDTVEGLVERRHLTVMFCDLVGSTRLSDRLETEDYLEIIQSYRAFCTQVVHRYEGFVARFIGDGILCYFGYPIGHENDAERAVRAAIEITRGLGDIRTPDGSRMQARVGLTTGVVIVGDVFSPGGPERQEIVGSTPNLAARIHSAAEPDEVLVAESTYRLVRGLFACEYLGRRTFRGFSADTALWRVHGERRITSRFRARRGRHAAPLVNRFSEVEDIRERWKRALGGQGGAVAVVGEAGIGKSRLVEHFAQTVEGTEAVVHRYTASPFATHSPLLPLVEFLTRASSIRRGDDVAVRRRKLEALVHGDEQGRRAGAVLLADLLSIDVGERIGQDLTPRQIRDQTFALLIAQLEARAAVNPVLMLVEDLHWLDPTSLELLEQLIPRLADKRILLVVTCRDEDQCGWIERTGIPVLRQGRLEPEHARALIHTVLGDRRLDPAFEAQIVSKTDGIPLFLEEFTSTVLDAVQSSRGLDRFAVQAMPPIPESLHEILVARLDQAGDGKDLAQIGAVLGRSFGRRLLEALTEGEGVDIESGLQALLASGLVYEGVEQGERVYRFKHALVQDAAYRTLLRDRRRRLHAAAADAILRLSPETAREQPEMLGQHQMEAGRYAEAVGYWLRAGERNLQRSALPEAVGQLRRCLEALDRLPREAEHLEQRLRVLVLLGPALISLKGPGSREVEEIYAAAYDTCRLLPESRTHYPVYWGWWRMSEDYRDKTRRFEELLGRAQERQDPELLLQAHHCGWGSYFGLAQFGACCEHIDKGLAIYEAGDFRHHATLYGNHDAKVCALGERTLVHWLQGAPEQAVLQERRAMAWAAELGHDGSYSHCIDIAVMHSAYRRDIPAVRERAATMLRLAEEKGFADHLSKGRIFLGWTAALGGDPAGGLAMLREGLAQQKDSGTSEDFPIYYCMLAEALALAGRADEGLRELEYVRDACEAAGLRIWMPDVLRAIGEMRALAGAGLRDAEASLRDGLALAQAQDARALAVRGALSLA</sequence>
<comment type="caution">
    <text evidence="5">The sequence shown here is derived from an EMBL/GenBank/DDBJ whole genome shotgun (WGS) entry which is preliminary data.</text>
</comment>
<evidence type="ECO:0000256" key="2">
    <source>
        <dbReference type="ARBA" id="ARBA00022840"/>
    </source>
</evidence>
<dbReference type="Pfam" id="PF13191">
    <property type="entry name" value="AAA_16"/>
    <property type="match status" value="1"/>
</dbReference>
<dbReference type="CDD" id="cd07302">
    <property type="entry name" value="CHD"/>
    <property type="match status" value="1"/>
</dbReference>
<dbReference type="PANTHER" id="PTHR16305:SF28">
    <property type="entry name" value="GUANYLATE CYCLASE DOMAIN-CONTAINING PROTEIN"/>
    <property type="match status" value="1"/>
</dbReference>
<feature type="non-terminal residue" evidence="5">
    <location>
        <position position="1068"/>
    </location>
</feature>
<dbReference type="SMART" id="SM00044">
    <property type="entry name" value="CYCc"/>
    <property type="match status" value="1"/>
</dbReference>
<dbReference type="AlphaFoldDB" id="A0A2T1HXE1"/>
<dbReference type="InterPro" id="IPR029787">
    <property type="entry name" value="Nucleotide_cyclase"/>
</dbReference>
<dbReference type="GO" id="GO:0035556">
    <property type="term" value="P:intracellular signal transduction"/>
    <property type="evidence" value="ECO:0007669"/>
    <property type="project" value="InterPro"/>
</dbReference>
<evidence type="ECO:0000259" key="4">
    <source>
        <dbReference type="PROSITE" id="PS50125"/>
    </source>
</evidence>
<feature type="domain" description="SAM" evidence="3">
    <location>
        <begin position="6"/>
        <end position="48"/>
    </location>
</feature>
<dbReference type="Proteomes" id="UP000239772">
    <property type="component" value="Unassembled WGS sequence"/>
</dbReference>
<organism evidence="5 6">
    <name type="scientific">Alsobacter soli</name>
    <dbReference type="NCBI Taxonomy" id="2109933"/>
    <lineage>
        <taxon>Bacteria</taxon>
        <taxon>Pseudomonadati</taxon>
        <taxon>Pseudomonadota</taxon>
        <taxon>Alphaproteobacteria</taxon>
        <taxon>Hyphomicrobiales</taxon>
        <taxon>Alsobacteraceae</taxon>
        <taxon>Alsobacter</taxon>
    </lineage>
</organism>
<evidence type="ECO:0000313" key="6">
    <source>
        <dbReference type="Proteomes" id="UP000239772"/>
    </source>
</evidence>
<keyword evidence="6" id="KW-1185">Reference proteome</keyword>
<dbReference type="RefSeq" id="WP_106335191.1">
    <property type="nucleotide sequence ID" value="NZ_PVZS01000003.1"/>
</dbReference>
<dbReference type="Pfam" id="PF00536">
    <property type="entry name" value="SAM_1"/>
    <property type="match status" value="1"/>
</dbReference>
<dbReference type="GO" id="GO:0005524">
    <property type="term" value="F:ATP binding"/>
    <property type="evidence" value="ECO:0007669"/>
    <property type="project" value="UniProtKB-KW"/>
</dbReference>
<dbReference type="InterPro" id="IPR027417">
    <property type="entry name" value="P-loop_NTPase"/>
</dbReference>
<dbReference type="PROSITE" id="PS50105">
    <property type="entry name" value="SAM_DOMAIN"/>
    <property type="match status" value="1"/>
</dbReference>
<dbReference type="SUPFAM" id="SSF47769">
    <property type="entry name" value="SAM/Pointed domain"/>
    <property type="match status" value="1"/>
</dbReference>
<dbReference type="SUPFAM" id="SSF55073">
    <property type="entry name" value="Nucleotide cyclase"/>
    <property type="match status" value="1"/>
</dbReference>
<evidence type="ECO:0000256" key="1">
    <source>
        <dbReference type="ARBA" id="ARBA00022741"/>
    </source>
</evidence>
<name>A0A2T1HXE1_9HYPH</name>